<dbReference type="RefSeq" id="WP_069924378.1">
    <property type="nucleotide sequence ID" value="NZ_MEHK01000002.1"/>
</dbReference>
<dbReference type="EMBL" id="MEHK01000002">
    <property type="protein sequence ID" value="OEJ22327.1"/>
    <property type="molecule type" value="Genomic_DNA"/>
</dbReference>
<comment type="caution">
    <text evidence="1">The sequence shown here is derived from an EMBL/GenBank/DDBJ whole genome shotgun (WGS) entry which is preliminary data.</text>
</comment>
<keyword evidence="2" id="KW-1185">Reference proteome</keyword>
<accession>A0A1E5NZT8</accession>
<dbReference type="AlphaFoldDB" id="A0A1E5NZT8"/>
<dbReference type="STRING" id="36818.BGK67_32715"/>
<evidence type="ECO:0000313" key="2">
    <source>
        <dbReference type="Proteomes" id="UP000095705"/>
    </source>
</evidence>
<gene>
    <name evidence="1" type="ORF">BGK67_32715</name>
</gene>
<protein>
    <submittedName>
        <fullName evidence="1">Uncharacterized protein</fullName>
    </submittedName>
</protein>
<proteinExistence type="predicted"/>
<dbReference type="OrthoDB" id="4321831at2"/>
<evidence type="ECO:0000313" key="1">
    <source>
        <dbReference type="EMBL" id="OEJ22327.1"/>
    </source>
</evidence>
<reference evidence="1 2" key="1">
    <citation type="submission" date="2016-08" db="EMBL/GenBank/DDBJ databases">
        <title>The complete genome of Streptomyces subrutilus 10-1-1.</title>
        <authorList>
            <person name="Chen X."/>
        </authorList>
    </citation>
    <scope>NUCLEOTIDE SEQUENCE [LARGE SCALE GENOMIC DNA]</scope>
    <source>
        <strain evidence="1 2">10-1-1</strain>
    </source>
</reference>
<sequence>MNAAEEHRQELDAVSILNAKRTLLHLLARAGVPAGDAEGLIALVEAGALAGAHEEAGALGRSVPGDKGEPYESGWLDGARAVTDGLAELAERALSQAVDPDGPAGASDARSPVGRMEVERAKVAVTPLHLTFTADSDLDPEVTEQVLVAVLATMTPRQRAGYAGRLTQFTATHQTRLERLYTEYGPGSATAIHGRYSLLHSPTSVAVLERLATTAPALREEWDAAELPPAWLDGLLTAWHTAA</sequence>
<organism evidence="1 2">
    <name type="scientific">Streptomyces subrutilus</name>
    <dbReference type="NCBI Taxonomy" id="36818"/>
    <lineage>
        <taxon>Bacteria</taxon>
        <taxon>Bacillati</taxon>
        <taxon>Actinomycetota</taxon>
        <taxon>Actinomycetes</taxon>
        <taxon>Kitasatosporales</taxon>
        <taxon>Streptomycetaceae</taxon>
        <taxon>Streptomyces</taxon>
    </lineage>
</organism>
<dbReference type="Proteomes" id="UP000095705">
    <property type="component" value="Unassembled WGS sequence"/>
</dbReference>
<name>A0A1E5NZT8_9ACTN</name>